<name>A0A4Y1ZL13_ARAVE</name>
<organism evidence="1 2">
    <name type="scientific">Araneus ventricosus</name>
    <name type="common">Orbweaver spider</name>
    <name type="synonym">Epeira ventricosa</name>
    <dbReference type="NCBI Taxonomy" id="182803"/>
    <lineage>
        <taxon>Eukaryota</taxon>
        <taxon>Metazoa</taxon>
        <taxon>Ecdysozoa</taxon>
        <taxon>Arthropoda</taxon>
        <taxon>Chelicerata</taxon>
        <taxon>Arachnida</taxon>
        <taxon>Araneae</taxon>
        <taxon>Araneomorphae</taxon>
        <taxon>Entelegynae</taxon>
        <taxon>Araneoidea</taxon>
        <taxon>Araneidae</taxon>
        <taxon>Araneus</taxon>
    </lineage>
</organism>
<dbReference type="Proteomes" id="UP000499080">
    <property type="component" value="Unassembled WGS sequence"/>
</dbReference>
<dbReference type="AlphaFoldDB" id="A0A4Y1ZL13"/>
<evidence type="ECO:0000313" key="2">
    <source>
        <dbReference type="Proteomes" id="UP000499080"/>
    </source>
</evidence>
<sequence length="110" mass="12568">MTSLTNGEKTSEQLVCIVLGWKSGEMQMLPAHSAVRWFICFCFPMARMDNILWSRHAKTSSTKWSNTTQLQFCHYQSAIREHFCILNVSKLLSPISEPLSTEVSLNTARK</sequence>
<dbReference type="EMBL" id="BGPR01150717">
    <property type="protein sequence ID" value="GBL55329.1"/>
    <property type="molecule type" value="Genomic_DNA"/>
</dbReference>
<accession>A0A4Y1ZL13</accession>
<keyword evidence="2" id="KW-1185">Reference proteome</keyword>
<protein>
    <submittedName>
        <fullName evidence="1">Uncharacterized protein</fullName>
    </submittedName>
</protein>
<comment type="caution">
    <text evidence="1">The sequence shown here is derived from an EMBL/GenBank/DDBJ whole genome shotgun (WGS) entry which is preliminary data.</text>
</comment>
<reference evidence="1 2" key="1">
    <citation type="journal article" date="2019" name="Sci. Rep.">
        <title>Orb-weaving spider Araneus ventricosus genome elucidates the spidroin gene catalogue.</title>
        <authorList>
            <person name="Kono N."/>
            <person name="Nakamura H."/>
            <person name="Ohtoshi R."/>
            <person name="Moran D.A.P."/>
            <person name="Shinohara A."/>
            <person name="Yoshida Y."/>
            <person name="Fujiwara M."/>
            <person name="Mori M."/>
            <person name="Tomita M."/>
            <person name="Arakawa K."/>
        </authorList>
    </citation>
    <scope>NUCLEOTIDE SEQUENCE [LARGE SCALE GENOMIC DNA]</scope>
</reference>
<evidence type="ECO:0000313" key="1">
    <source>
        <dbReference type="EMBL" id="GBL55329.1"/>
    </source>
</evidence>
<gene>
    <name evidence="1" type="ORF">AVEN_231544_1</name>
</gene>
<proteinExistence type="predicted"/>